<dbReference type="RefSeq" id="WP_269903946.1">
    <property type="nucleotide sequence ID" value="NZ_JAPFQA010000001.1"/>
</dbReference>
<comment type="caution">
    <text evidence="1">The sequence shown here is derived from an EMBL/GenBank/DDBJ whole genome shotgun (WGS) entry which is preliminary data.</text>
</comment>
<protein>
    <submittedName>
        <fullName evidence="1">Uncharacterized protein</fullName>
    </submittedName>
</protein>
<reference evidence="1" key="1">
    <citation type="submission" date="2022-11" db="EMBL/GenBank/DDBJ databases">
        <authorList>
            <person name="Coimbra C."/>
        </authorList>
    </citation>
    <scope>NUCLEOTIDE SEQUENCE</scope>
    <source>
        <strain evidence="1">Jales19</strain>
    </source>
</reference>
<name>A0ABT4QP58_9HYPH</name>
<proteinExistence type="predicted"/>
<dbReference type="EMBL" id="JAPFQA010000001">
    <property type="protein sequence ID" value="MCZ8543350.1"/>
    <property type="molecule type" value="Genomic_DNA"/>
</dbReference>
<dbReference type="Proteomes" id="UP001152178">
    <property type="component" value="Unassembled WGS sequence"/>
</dbReference>
<keyword evidence="2" id="KW-1185">Reference proteome</keyword>
<accession>A0ABT4QP58</accession>
<sequence>MIARPRWLLAQPDPETVNQPIVAMGNDNRHDVGARLSYPPLRGGPDIRSAGAFTSQAAPAFFPKGLLADAKLAKVKFRVFGLAGN</sequence>
<gene>
    <name evidence="1" type="ORF">OOJ09_04110</name>
</gene>
<evidence type="ECO:0000313" key="2">
    <source>
        <dbReference type="Proteomes" id="UP001152178"/>
    </source>
</evidence>
<organism evidence="1 2">
    <name type="scientific">Mesorhizobium qingshengii</name>
    <dbReference type="NCBI Taxonomy" id="1165689"/>
    <lineage>
        <taxon>Bacteria</taxon>
        <taxon>Pseudomonadati</taxon>
        <taxon>Pseudomonadota</taxon>
        <taxon>Alphaproteobacteria</taxon>
        <taxon>Hyphomicrobiales</taxon>
        <taxon>Phyllobacteriaceae</taxon>
        <taxon>Mesorhizobium</taxon>
    </lineage>
</organism>
<evidence type="ECO:0000313" key="1">
    <source>
        <dbReference type="EMBL" id="MCZ8543350.1"/>
    </source>
</evidence>